<protein>
    <submittedName>
        <fullName evidence="2">Uncharacterized protein</fullName>
    </submittedName>
</protein>
<keyword evidence="3" id="KW-1185">Reference proteome</keyword>
<gene>
    <name evidence="2" type="ORF">JOF47_001503</name>
</gene>
<feature type="region of interest" description="Disordered" evidence="1">
    <location>
        <begin position="1"/>
        <end position="73"/>
    </location>
</feature>
<proteinExistence type="predicted"/>
<sequence length="136" mass="14517">MQHEITAGNGFGPRSASGEVGRHEVQGVATHHSGGREHRPDVGLSPEGSYSRAHETSLYEELEDAVSGNREPPVTSTVRRAVVSSSAWCSPLLPGGNGSGRLFADAFARVGIASLRYDKWASGPMRWKTSPCSAER</sequence>
<dbReference type="Proteomes" id="UP001296993">
    <property type="component" value="Unassembled WGS sequence"/>
</dbReference>
<comment type="caution">
    <text evidence="2">The sequence shown here is derived from an EMBL/GenBank/DDBJ whole genome shotgun (WGS) entry which is preliminary data.</text>
</comment>
<evidence type="ECO:0000313" key="3">
    <source>
        <dbReference type="Proteomes" id="UP001296993"/>
    </source>
</evidence>
<reference evidence="2 3" key="1">
    <citation type="submission" date="2021-03" db="EMBL/GenBank/DDBJ databases">
        <title>Sequencing the genomes of 1000 actinobacteria strains.</title>
        <authorList>
            <person name="Klenk H.-P."/>
        </authorList>
    </citation>
    <scope>NUCLEOTIDE SEQUENCE [LARGE SCALE GENOMIC DNA]</scope>
    <source>
        <strain evidence="2 3">DSM 15797</strain>
    </source>
</reference>
<dbReference type="EMBL" id="JAGIOF010000001">
    <property type="protein sequence ID" value="MBP2385992.1"/>
    <property type="molecule type" value="Genomic_DNA"/>
</dbReference>
<accession>A0ABS4XBZ3</accession>
<name>A0ABS4XBZ3_9MICC</name>
<evidence type="ECO:0000256" key="1">
    <source>
        <dbReference type="SAM" id="MobiDB-lite"/>
    </source>
</evidence>
<evidence type="ECO:0000313" key="2">
    <source>
        <dbReference type="EMBL" id="MBP2385992.1"/>
    </source>
</evidence>
<organism evidence="2 3">
    <name type="scientific">Paeniglutamicibacter kerguelensis</name>
    <dbReference type="NCBI Taxonomy" id="254788"/>
    <lineage>
        <taxon>Bacteria</taxon>
        <taxon>Bacillati</taxon>
        <taxon>Actinomycetota</taxon>
        <taxon>Actinomycetes</taxon>
        <taxon>Micrococcales</taxon>
        <taxon>Micrococcaceae</taxon>
        <taxon>Paeniglutamicibacter</taxon>
    </lineage>
</organism>